<evidence type="ECO:0000313" key="2">
    <source>
        <dbReference type="Proteomes" id="UP000290289"/>
    </source>
</evidence>
<comment type="caution">
    <text evidence="1">The sequence shown here is derived from an EMBL/GenBank/DDBJ whole genome shotgun (WGS) entry which is preliminary data.</text>
</comment>
<protein>
    <submittedName>
        <fullName evidence="1">Uncharacterized protein</fullName>
    </submittedName>
</protein>
<keyword evidence="2" id="KW-1185">Reference proteome</keyword>
<name>A0A498HZ80_MALDO</name>
<accession>A0A498HZ80</accession>
<proteinExistence type="predicted"/>
<dbReference type="EMBL" id="RDQH01000340">
    <property type="protein sequence ID" value="RXH76918.1"/>
    <property type="molecule type" value="Genomic_DNA"/>
</dbReference>
<dbReference type="Proteomes" id="UP000290289">
    <property type="component" value="Chromosome 14"/>
</dbReference>
<reference evidence="1 2" key="1">
    <citation type="submission" date="2018-10" db="EMBL/GenBank/DDBJ databases">
        <title>A high-quality apple genome assembly.</title>
        <authorList>
            <person name="Hu J."/>
        </authorList>
    </citation>
    <scope>NUCLEOTIDE SEQUENCE [LARGE SCALE GENOMIC DNA]</scope>
    <source>
        <strain evidence="2">cv. HFTH1</strain>
        <tissue evidence="1">Young leaf</tissue>
    </source>
</reference>
<gene>
    <name evidence="1" type="ORF">DVH24_019806</name>
</gene>
<dbReference type="AlphaFoldDB" id="A0A498HZ80"/>
<sequence>MNEILGSHCKLSRGEYSLTLDSGSGCCTGIPLGFRFLDSKREGVSMEQGGLRYLGFGNGVECGYWVEELGTCSAIWSDCSCIARLHMVKSLLMAVSVFTCSWMTEIADALNRVVAQTLLHLFTNTETRFRLRPFSQR</sequence>
<organism evidence="1 2">
    <name type="scientific">Malus domestica</name>
    <name type="common">Apple</name>
    <name type="synonym">Pyrus malus</name>
    <dbReference type="NCBI Taxonomy" id="3750"/>
    <lineage>
        <taxon>Eukaryota</taxon>
        <taxon>Viridiplantae</taxon>
        <taxon>Streptophyta</taxon>
        <taxon>Embryophyta</taxon>
        <taxon>Tracheophyta</taxon>
        <taxon>Spermatophyta</taxon>
        <taxon>Magnoliopsida</taxon>
        <taxon>eudicotyledons</taxon>
        <taxon>Gunneridae</taxon>
        <taxon>Pentapetalae</taxon>
        <taxon>rosids</taxon>
        <taxon>fabids</taxon>
        <taxon>Rosales</taxon>
        <taxon>Rosaceae</taxon>
        <taxon>Amygdaloideae</taxon>
        <taxon>Maleae</taxon>
        <taxon>Malus</taxon>
    </lineage>
</organism>
<evidence type="ECO:0000313" key="1">
    <source>
        <dbReference type="EMBL" id="RXH76918.1"/>
    </source>
</evidence>